<dbReference type="Proteomes" id="UP000509458">
    <property type="component" value="Chromosome"/>
</dbReference>
<dbReference type="EMBL" id="LR812090">
    <property type="protein sequence ID" value="CAB9495807.1"/>
    <property type="molecule type" value="Genomic_DNA"/>
</dbReference>
<gene>
    <name evidence="1" type="ORF">ALFOR1_70179</name>
</gene>
<name>A0A6T9Y406_ALTMA</name>
<protein>
    <submittedName>
        <fullName evidence="1">Uncharacterized protein</fullName>
    </submittedName>
</protein>
<accession>A0A6T9Y406</accession>
<proteinExistence type="predicted"/>
<sequence length="86" mass="10061">MFFFQLSDGITAYLPQFELARALFFHYGYLARSSVVHDLLNNEYIVESDKDNQKAIVTVLDTFSGNWEQFNDFSFRRMLACSHGCY</sequence>
<evidence type="ECO:0000313" key="1">
    <source>
        <dbReference type="EMBL" id="CAB9495807.1"/>
    </source>
</evidence>
<organism evidence="1 2">
    <name type="scientific">Alteromonas macleodii</name>
    <name type="common">Pseudoalteromonas macleodii</name>
    <dbReference type="NCBI Taxonomy" id="28108"/>
    <lineage>
        <taxon>Bacteria</taxon>
        <taxon>Pseudomonadati</taxon>
        <taxon>Pseudomonadota</taxon>
        <taxon>Gammaproteobacteria</taxon>
        <taxon>Alteromonadales</taxon>
        <taxon>Alteromonadaceae</taxon>
        <taxon>Alteromonas/Salinimonas group</taxon>
        <taxon>Alteromonas</taxon>
    </lineage>
</organism>
<dbReference type="AlphaFoldDB" id="A0A6T9Y406"/>
<evidence type="ECO:0000313" key="2">
    <source>
        <dbReference type="Proteomes" id="UP000509458"/>
    </source>
</evidence>
<reference evidence="1 2" key="1">
    <citation type="submission" date="2020-06" db="EMBL/GenBank/DDBJ databases">
        <authorList>
            <person name="Duchaud E."/>
        </authorList>
    </citation>
    <scope>NUCLEOTIDE SEQUENCE [LARGE SCALE GENOMIC DNA]</scope>
    <source>
        <strain evidence="1">Alteromonas fortis</strain>
    </source>
</reference>